<keyword evidence="5" id="KW-0175">Coiled coil</keyword>
<dbReference type="InterPro" id="IPR027417">
    <property type="entry name" value="P-loop_NTPase"/>
</dbReference>
<evidence type="ECO:0000313" key="9">
    <source>
        <dbReference type="Proteomes" id="UP001281761"/>
    </source>
</evidence>
<feature type="domain" description="Kinesin motor" evidence="7">
    <location>
        <begin position="7"/>
        <end position="423"/>
    </location>
</feature>
<dbReference type="PRINTS" id="PR00380">
    <property type="entry name" value="KINESINHEAVY"/>
</dbReference>
<keyword evidence="9" id="KW-1185">Reference proteome</keyword>
<evidence type="ECO:0000256" key="6">
    <source>
        <dbReference type="SAM" id="MobiDB-lite"/>
    </source>
</evidence>
<dbReference type="InterPro" id="IPR036961">
    <property type="entry name" value="Kinesin_motor_dom_sf"/>
</dbReference>
<dbReference type="InterPro" id="IPR027640">
    <property type="entry name" value="Kinesin-like_fam"/>
</dbReference>
<keyword evidence="2 3" id="KW-0067">ATP-binding</keyword>
<evidence type="ECO:0000256" key="3">
    <source>
        <dbReference type="PROSITE-ProRule" id="PRU00283"/>
    </source>
</evidence>
<comment type="similarity">
    <text evidence="3 4">Belongs to the TRAFAC class myosin-kinesin ATPase superfamily. Kinesin family.</text>
</comment>
<dbReference type="SUPFAM" id="SSF52540">
    <property type="entry name" value="P-loop containing nucleoside triphosphate hydrolases"/>
    <property type="match status" value="1"/>
</dbReference>
<feature type="region of interest" description="Disordered" evidence="6">
    <location>
        <begin position="572"/>
        <end position="623"/>
    </location>
</feature>
<feature type="compositionally biased region" description="Low complexity" evidence="6">
    <location>
        <begin position="607"/>
        <end position="623"/>
    </location>
</feature>
<feature type="compositionally biased region" description="Low complexity" evidence="6">
    <location>
        <begin position="775"/>
        <end position="789"/>
    </location>
</feature>
<evidence type="ECO:0000256" key="4">
    <source>
        <dbReference type="RuleBase" id="RU000394"/>
    </source>
</evidence>
<feature type="compositionally biased region" description="Low complexity" evidence="6">
    <location>
        <begin position="687"/>
        <end position="698"/>
    </location>
</feature>
<evidence type="ECO:0000256" key="1">
    <source>
        <dbReference type="ARBA" id="ARBA00022741"/>
    </source>
</evidence>
<feature type="compositionally biased region" description="Polar residues" evidence="6">
    <location>
        <begin position="504"/>
        <end position="530"/>
    </location>
</feature>
<dbReference type="PANTHER" id="PTHR47969:SF33">
    <property type="entry name" value="KINESIN-LIKE PROTEIN"/>
    <property type="match status" value="1"/>
</dbReference>
<proteinExistence type="inferred from homology"/>
<dbReference type="CDD" id="cd00106">
    <property type="entry name" value="KISc"/>
    <property type="match status" value="1"/>
</dbReference>
<accession>A0ABQ9XWZ9</accession>
<feature type="coiled-coil region" evidence="5">
    <location>
        <begin position="431"/>
        <end position="458"/>
    </location>
</feature>
<dbReference type="InterPro" id="IPR001752">
    <property type="entry name" value="Kinesin_motor_dom"/>
</dbReference>
<organism evidence="8 9">
    <name type="scientific">Blattamonas nauphoetae</name>
    <dbReference type="NCBI Taxonomy" id="2049346"/>
    <lineage>
        <taxon>Eukaryota</taxon>
        <taxon>Metamonada</taxon>
        <taxon>Preaxostyla</taxon>
        <taxon>Oxymonadida</taxon>
        <taxon>Blattamonas</taxon>
    </lineage>
</organism>
<protein>
    <recommendedName>
        <fullName evidence="4">Kinesin-like protein</fullName>
    </recommendedName>
</protein>
<feature type="compositionally biased region" description="Basic and acidic residues" evidence="6">
    <location>
        <begin position="462"/>
        <end position="472"/>
    </location>
</feature>
<dbReference type="Proteomes" id="UP001281761">
    <property type="component" value="Unassembled WGS sequence"/>
</dbReference>
<keyword evidence="3 4" id="KW-0505">Motor protein</keyword>
<feature type="compositionally biased region" description="Basic and acidic residues" evidence="6">
    <location>
        <begin position="572"/>
        <end position="589"/>
    </location>
</feature>
<feature type="region of interest" description="Disordered" evidence="6">
    <location>
        <begin position="687"/>
        <end position="716"/>
    </location>
</feature>
<evidence type="ECO:0000259" key="7">
    <source>
        <dbReference type="PROSITE" id="PS50067"/>
    </source>
</evidence>
<feature type="binding site" evidence="3">
    <location>
        <begin position="96"/>
        <end position="103"/>
    </location>
    <ligand>
        <name>ATP</name>
        <dbReference type="ChEBI" id="CHEBI:30616"/>
    </ligand>
</feature>
<dbReference type="PROSITE" id="PS00411">
    <property type="entry name" value="KINESIN_MOTOR_1"/>
    <property type="match status" value="1"/>
</dbReference>
<evidence type="ECO:0000256" key="2">
    <source>
        <dbReference type="ARBA" id="ARBA00022840"/>
    </source>
</evidence>
<evidence type="ECO:0000313" key="8">
    <source>
        <dbReference type="EMBL" id="KAK2956011.1"/>
    </source>
</evidence>
<dbReference type="PANTHER" id="PTHR47969">
    <property type="entry name" value="CHROMOSOME-ASSOCIATED KINESIN KIF4A-RELATED"/>
    <property type="match status" value="1"/>
</dbReference>
<keyword evidence="4" id="KW-0493">Microtubule</keyword>
<name>A0ABQ9XWZ9_9EUKA</name>
<feature type="compositionally biased region" description="Low complexity" evidence="6">
    <location>
        <begin position="830"/>
        <end position="844"/>
    </location>
</feature>
<feature type="compositionally biased region" description="Polar residues" evidence="6">
    <location>
        <begin position="792"/>
        <end position="815"/>
    </location>
</feature>
<evidence type="ECO:0000256" key="5">
    <source>
        <dbReference type="SAM" id="Coils"/>
    </source>
</evidence>
<sequence>MAQPFEPIRVMVRIRPLAPHEFGSEICASQSSDTSVELIVPPANPAVADFQVHQFDFSRVFNDETSQTALFSECGLPALLDDVILRGYSASVLAYGQTGTGKTYTITGPEPKTLDEIEQHRCFGLPTDGLIPQSVSYLFDKIEQDEEHAYKVSVSYYEIYNEHIYDLLQFDTQQKKPLHKAAFNPYAGPKTSTAGGPKPLPLRSVGDAFYIEGLSTSHCNSREDLITLLENGQKNRHVASHNLNMESSRSHALLTLKVAATDIENGPGVLDETVSDKQELARRQSIRQTVTKGGRVLRQKQNNSSCVRRGKVTFVDLAGSERLKQSGSENENKRETMAINKSLFTLGAVINALSALSKKSSQNPATSLSTKHIPYRDSKLTALLKDSLGGTAKSMMIACITPSQLFSQISLSTLNYAQMVQSIKNKPVKRIGEGEAQFEKMREEIRQLKREIEYWREQAGDSTLKRGKERSMSDGARSGRRGSLGQIRGGPASSKGSREPYPTTPSVSPMISRGSTQSMRSQQLYTPTSKDSQRGVYQQYHPRSEPSSPYQRAFIPEANQVLVSQIVQAEMERQGGGMRDDRSSAHDISPRPTSETFGGSRRDSFGSYSSMMPTSASSQSSNSSIMSMPSAFTLPDDYLDEVNDAEVLRAIAHRLKVESNAAVSAAQHYKERLTHMETLNSQMMGSQQMSTSNSMNGMANSQSPINSPRTPKRTLPMIAPSSKAQAIFYQGQPQLDTSQSPSDGEPVTSKVIFSAKQRSTIPPLNSKPHSDTSPDHTSSLSTSLLSSPDALSPQTAQSPQEQPRPSFIPLSQSDMLSRLTLLGNKPSPSPSAASSSPLQSKPSSNFNPSFDTSPPVDTGEEGEPPLAQSTSSSHPPTPVIPPKPEKPITSPPPTNRPSPRSGEAADVLSFDMNAPKPKGKRKVRGPPAGLLDRLNQRTVKRPQEGD</sequence>
<gene>
    <name evidence="8" type="ORF">BLNAU_8987</name>
</gene>
<feature type="region of interest" description="Disordered" evidence="6">
    <location>
        <begin position="462"/>
        <end position="550"/>
    </location>
</feature>
<feature type="compositionally biased region" description="Polar residues" evidence="6">
    <location>
        <begin position="699"/>
        <end position="709"/>
    </location>
</feature>
<dbReference type="InterPro" id="IPR019821">
    <property type="entry name" value="Kinesin_motor_CS"/>
</dbReference>
<feature type="region of interest" description="Disordered" evidence="6">
    <location>
        <begin position="754"/>
        <end position="946"/>
    </location>
</feature>
<dbReference type="PROSITE" id="PS50067">
    <property type="entry name" value="KINESIN_MOTOR_2"/>
    <property type="match status" value="1"/>
</dbReference>
<dbReference type="Gene3D" id="3.40.850.10">
    <property type="entry name" value="Kinesin motor domain"/>
    <property type="match status" value="1"/>
</dbReference>
<reference evidence="8 9" key="1">
    <citation type="journal article" date="2022" name="bioRxiv">
        <title>Genomics of Preaxostyla Flagellates Illuminates Evolutionary Transitions and the Path Towards Mitochondrial Loss.</title>
        <authorList>
            <person name="Novak L.V.F."/>
            <person name="Treitli S.C."/>
            <person name="Pyrih J."/>
            <person name="Halakuc P."/>
            <person name="Pipaliya S.V."/>
            <person name="Vacek V."/>
            <person name="Brzon O."/>
            <person name="Soukal P."/>
            <person name="Eme L."/>
            <person name="Dacks J.B."/>
            <person name="Karnkowska A."/>
            <person name="Elias M."/>
            <person name="Hampl V."/>
        </authorList>
    </citation>
    <scope>NUCLEOTIDE SEQUENCE [LARGE SCALE GENOMIC DNA]</scope>
    <source>
        <strain evidence="8">NAU3</strain>
        <tissue evidence="8">Gut</tissue>
    </source>
</reference>
<dbReference type="Pfam" id="PF00225">
    <property type="entry name" value="Kinesin"/>
    <property type="match status" value="1"/>
</dbReference>
<keyword evidence="1 3" id="KW-0547">Nucleotide-binding</keyword>
<dbReference type="EMBL" id="JARBJD010000060">
    <property type="protein sequence ID" value="KAK2956011.1"/>
    <property type="molecule type" value="Genomic_DNA"/>
</dbReference>
<dbReference type="SMART" id="SM00129">
    <property type="entry name" value="KISc"/>
    <property type="match status" value="1"/>
</dbReference>
<comment type="caution">
    <text evidence="8">The sequence shown here is derived from an EMBL/GenBank/DDBJ whole genome shotgun (WGS) entry which is preliminary data.</text>
</comment>